<sequence>MASDPATTADHTRFAIGFDERDRARLHELWDGVLDSQQWSEGAMVRRFEDLWGGRHDAGAVAFGSWSGGALAALEFAGVGPGDVVLCPSNTFMATPLAALHLGADVRFVDCGRDDLCGTLAEYERAIAHHRPKAAFLVHIGGHIAFEVEAIAALCRASGVFLIEDCAHAHGASLHGRAPGTWGDAGVYSFYATKTVSTGEGGMLVSRRPELLEFATAFRNYGKPDHRVQGLNFRMSEFTAAIGVVQAERLDEIVARKNAVARAELDPVHPSRLRLPDGMVSGLYKYIVFAPLERSTGRVYDQPCHRLLGRHEDLPNTDWVAVSHSCAPLYYRPELSEDPPR</sequence>
<keyword evidence="3" id="KW-0808">Transferase</keyword>
<reference evidence="3 4" key="1">
    <citation type="journal article" date="2018" name="J. Microbiol.">
        <title>Baekduia soli gen. nov., sp. nov., a novel bacterium isolated from the soil of Baekdu Mountain and proposal of a novel family name, Baekduiaceae fam. nov.</title>
        <authorList>
            <person name="An D.S."/>
            <person name="Siddiqi M.Z."/>
            <person name="Kim K.H."/>
            <person name="Yu H.S."/>
            <person name="Im W.T."/>
        </authorList>
    </citation>
    <scope>NUCLEOTIDE SEQUENCE [LARGE SCALE GENOMIC DNA]</scope>
    <source>
        <strain evidence="3 4">BR7-21</strain>
    </source>
</reference>
<dbReference type="AlphaFoldDB" id="A0A5B8U9J8"/>
<keyword evidence="3" id="KW-0032">Aminotransferase</keyword>
<dbReference type="PANTHER" id="PTHR30244:SF34">
    <property type="entry name" value="DTDP-4-AMINO-4,6-DIDEOXYGALACTOSE TRANSAMINASE"/>
    <property type="match status" value="1"/>
</dbReference>
<dbReference type="InterPro" id="IPR015424">
    <property type="entry name" value="PyrdxlP-dep_Trfase"/>
</dbReference>
<evidence type="ECO:0000313" key="4">
    <source>
        <dbReference type="Proteomes" id="UP000321805"/>
    </source>
</evidence>
<organism evidence="3 4">
    <name type="scientific">Baekduia soli</name>
    <dbReference type="NCBI Taxonomy" id="496014"/>
    <lineage>
        <taxon>Bacteria</taxon>
        <taxon>Bacillati</taxon>
        <taxon>Actinomycetota</taxon>
        <taxon>Thermoleophilia</taxon>
        <taxon>Solirubrobacterales</taxon>
        <taxon>Baekduiaceae</taxon>
        <taxon>Baekduia</taxon>
    </lineage>
</organism>
<evidence type="ECO:0000313" key="3">
    <source>
        <dbReference type="EMBL" id="QEC49853.1"/>
    </source>
</evidence>
<gene>
    <name evidence="3" type="ORF">FSW04_21310</name>
</gene>
<dbReference type="OrthoDB" id="5342089at2"/>
<dbReference type="GO" id="GO:0030170">
    <property type="term" value="F:pyridoxal phosphate binding"/>
    <property type="evidence" value="ECO:0007669"/>
    <property type="project" value="TreeGrafter"/>
</dbReference>
<dbReference type="GO" id="GO:0000271">
    <property type="term" value="P:polysaccharide biosynthetic process"/>
    <property type="evidence" value="ECO:0007669"/>
    <property type="project" value="TreeGrafter"/>
</dbReference>
<proteinExistence type="inferred from homology"/>
<comment type="similarity">
    <text evidence="2">Belongs to the DegT/DnrJ/EryC1 family.</text>
</comment>
<dbReference type="InterPro" id="IPR015421">
    <property type="entry name" value="PyrdxlP-dep_Trfase_major"/>
</dbReference>
<keyword evidence="2" id="KW-0663">Pyridoxal phosphate</keyword>
<dbReference type="GO" id="GO:0008483">
    <property type="term" value="F:transaminase activity"/>
    <property type="evidence" value="ECO:0007669"/>
    <property type="project" value="UniProtKB-KW"/>
</dbReference>
<protein>
    <submittedName>
        <fullName evidence="3">Aminotransferase DegT</fullName>
    </submittedName>
</protein>
<evidence type="ECO:0000256" key="2">
    <source>
        <dbReference type="RuleBase" id="RU004508"/>
    </source>
</evidence>
<comment type="cofactor">
    <cofactor evidence="1">
        <name>pyridoxal 5'-phosphate</name>
        <dbReference type="ChEBI" id="CHEBI:597326"/>
    </cofactor>
</comment>
<evidence type="ECO:0000256" key="1">
    <source>
        <dbReference type="ARBA" id="ARBA00001933"/>
    </source>
</evidence>
<dbReference type="Proteomes" id="UP000321805">
    <property type="component" value="Chromosome"/>
</dbReference>
<keyword evidence="4" id="KW-1185">Reference proteome</keyword>
<dbReference type="EMBL" id="CP042430">
    <property type="protein sequence ID" value="QEC49853.1"/>
    <property type="molecule type" value="Genomic_DNA"/>
</dbReference>
<dbReference type="RefSeq" id="WP_146922218.1">
    <property type="nucleotide sequence ID" value="NZ_CP042430.1"/>
</dbReference>
<name>A0A5B8U9J8_9ACTN</name>
<dbReference type="InterPro" id="IPR000653">
    <property type="entry name" value="DegT/StrS_aminotransferase"/>
</dbReference>
<dbReference type="Pfam" id="PF01041">
    <property type="entry name" value="DegT_DnrJ_EryC1"/>
    <property type="match status" value="1"/>
</dbReference>
<dbReference type="SUPFAM" id="SSF53383">
    <property type="entry name" value="PLP-dependent transferases"/>
    <property type="match status" value="1"/>
</dbReference>
<accession>A0A5B8U9J8</accession>
<dbReference type="Gene3D" id="3.40.640.10">
    <property type="entry name" value="Type I PLP-dependent aspartate aminotransferase-like (Major domain)"/>
    <property type="match status" value="1"/>
</dbReference>
<dbReference type="KEGG" id="bsol:FSW04_21310"/>
<dbReference type="PANTHER" id="PTHR30244">
    <property type="entry name" value="TRANSAMINASE"/>
    <property type="match status" value="1"/>
</dbReference>